<dbReference type="NCBIfam" id="TIGR01409">
    <property type="entry name" value="TAT_signal_seq"/>
    <property type="match status" value="1"/>
</dbReference>
<dbReference type="PROSITE" id="PS51318">
    <property type="entry name" value="TAT"/>
    <property type="match status" value="1"/>
</dbReference>
<dbReference type="InterPro" id="IPR019546">
    <property type="entry name" value="TAT_signal_bac_arc"/>
</dbReference>
<dbReference type="InterPro" id="IPR006311">
    <property type="entry name" value="TAT_signal"/>
</dbReference>
<evidence type="ECO:0000313" key="3">
    <source>
        <dbReference type="Proteomes" id="UP000260782"/>
    </source>
</evidence>
<gene>
    <name evidence="2" type="ORF">DWZ25_13635</name>
</gene>
<sequence length="179" mass="19815">MSYTFSRRAFLKYSAATAVAVAGASLLGGCEYQDPKNPVCKTLPGAITSDLQVIAGLRSMKIENGTCTLEVDIESARANPIRLTTDCFSIAVKDSEGKSRYFSLNNGGVQILNAENSRIEQKKPVTLHLKATNFPKLQDGDTVLFQYIPIRENSEYSMIWEITKEVYEEFIANQSTSKN</sequence>
<evidence type="ECO:0000256" key="1">
    <source>
        <dbReference type="SAM" id="SignalP"/>
    </source>
</evidence>
<comment type="caution">
    <text evidence="2">The sequence shown here is derived from an EMBL/GenBank/DDBJ whole genome shotgun (WGS) entry which is preliminary data.</text>
</comment>
<organism evidence="2 3">
    <name type="scientific">Faecalibacterium prausnitzii</name>
    <dbReference type="NCBI Taxonomy" id="853"/>
    <lineage>
        <taxon>Bacteria</taxon>
        <taxon>Bacillati</taxon>
        <taxon>Bacillota</taxon>
        <taxon>Clostridia</taxon>
        <taxon>Eubacteriales</taxon>
        <taxon>Oscillospiraceae</taxon>
        <taxon>Faecalibacterium</taxon>
    </lineage>
</organism>
<reference evidence="2 3" key="1">
    <citation type="submission" date="2018-08" db="EMBL/GenBank/DDBJ databases">
        <title>A genome reference for cultivated species of the human gut microbiota.</title>
        <authorList>
            <person name="Zou Y."/>
            <person name="Xue W."/>
            <person name="Luo G."/>
        </authorList>
    </citation>
    <scope>NUCLEOTIDE SEQUENCE [LARGE SCALE GENOMIC DNA]</scope>
    <source>
        <strain evidence="2 3">AF31-14AC</strain>
    </source>
</reference>
<dbReference type="Proteomes" id="UP000260782">
    <property type="component" value="Unassembled WGS sequence"/>
</dbReference>
<dbReference type="PROSITE" id="PS51257">
    <property type="entry name" value="PROKAR_LIPOPROTEIN"/>
    <property type="match status" value="1"/>
</dbReference>
<evidence type="ECO:0000313" key="2">
    <source>
        <dbReference type="EMBL" id="RGB82547.1"/>
    </source>
</evidence>
<accession>A0A3E2TTV6</accession>
<dbReference type="AlphaFoldDB" id="A0A3E2TTV6"/>
<feature type="chain" id="PRO_5038435522" evidence="1">
    <location>
        <begin position="21"/>
        <end position="179"/>
    </location>
</feature>
<feature type="signal peptide" evidence="1">
    <location>
        <begin position="1"/>
        <end position="20"/>
    </location>
</feature>
<name>A0A3E2TTV6_9FIRM</name>
<keyword evidence="1" id="KW-0732">Signal</keyword>
<dbReference type="EMBL" id="QVES01000021">
    <property type="protein sequence ID" value="RGB82547.1"/>
    <property type="molecule type" value="Genomic_DNA"/>
</dbReference>
<dbReference type="RefSeq" id="WP_117530152.1">
    <property type="nucleotide sequence ID" value="NZ_QVES01000021.1"/>
</dbReference>
<protein>
    <submittedName>
        <fullName evidence="2">Twin-arginine translocation signal domain-containing protein</fullName>
    </submittedName>
</protein>
<proteinExistence type="predicted"/>